<dbReference type="InterPro" id="IPR002915">
    <property type="entry name" value="DeoC/FbaB/LacD_aldolase"/>
</dbReference>
<dbReference type="FunFam" id="3.20.20.70:FF:000044">
    <property type="entry name" value="Deoxyribose-phosphate aldolase"/>
    <property type="match status" value="1"/>
</dbReference>
<accession>A0A660L704</accession>
<dbReference type="Gene3D" id="3.20.20.70">
    <property type="entry name" value="Aldolase class I"/>
    <property type="match status" value="1"/>
</dbReference>
<organism evidence="9 10">
    <name type="scientific">Brockia lithotrophica</name>
    <dbReference type="NCBI Taxonomy" id="933949"/>
    <lineage>
        <taxon>Bacteria</taxon>
        <taxon>Bacillati</taxon>
        <taxon>Bacillota</taxon>
        <taxon>Bacilli</taxon>
        <taxon>Bacillales</taxon>
        <taxon>Bacillales Family X. Incertae Sedis</taxon>
        <taxon>Brockia</taxon>
    </lineage>
</organism>
<dbReference type="RefSeq" id="WP_121443883.1">
    <property type="nucleotide sequence ID" value="NZ_RBIJ01000001.1"/>
</dbReference>
<dbReference type="CDD" id="cd00959">
    <property type="entry name" value="DeoC"/>
    <property type="match status" value="1"/>
</dbReference>
<dbReference type="SUPFAM" id="SSF51569">
    <property type="entry name" value="Aldolase"/>
    <property type="match status" value="1"/>
</dbReference>
<comment type="catalytic activity">
    <reaction evidence="5 7">
        <text>2-deoxy-D-ribose 5-phosphate = D-glyceraldehyde 3-phosphate + acetaldehyde</text>
        <dbReference type="Rhea" id="RHEA:12821"/>
        <dbReference type="ChEBI" id="CHEBI:15343"/>
        <dbReference type="ChEBI" id="CHEBI:59776"/>
        <dbReference type="ChEBI" id="CHEBI:62877"/>
        <dbReference type="EC" id="4.1.2.4"/>
    </reaction>
</comment>
<dbReference type="UniPathway" id="UPA00002">
    <property type="reaction ID" value="UER00468"/>
</dbReference>
<evidence type="ECO:0000313" key="10">
    <source>
        <dbReference type="Proteomes" id="UP000267019"/>
    </source>
</evidence>
<keyword evidence="10" id="KW-1185">Reference proteome</keyword>
<dbReference type="InterPro" id="IPR011343">
    <property type="entry name" value="DeoC"/>
</dbReference>
<feature type="active site" description="Proton donor/acceptor" evidence="7">
    <location>
        <position position="102"/>
    </location>
</feature>
<dbReference type="PANTHER" id="PTHR10889">
    <property type="entry name" value="DEOXYRIBOSE-PHOSPHATE ALDOLASE"/>
    <property type="match status" value="1"/>
</dbReference>
<evidence type="ECO:0000256" key="4">
    <source>
        <dbReference type="ARBA" id="ARBA00023270"/>
    </source>
</evidence>
<evidence type="ECO:0000256" key="5">
    <source>
        <dbReference type="ARBA" id="ARBA00048791"/>
    </source>
</evidence>
<evidence type="ECO:0000256" key="8">
    <source>
        <dbReference type="SAM" id="MobiDB-lite"/>
    </source>
</evidence>
<sequence>MDEASRWGARELARAIDHTLLRPDAREEEILRLPDEAVRYGFAAVCVAPRWAARVRERLEELGVKGKVRLAVVVGFPHGTTTSSVKAFEAGEAVRAGADELDMVLSLGDLKDGRLERVRADIAAVVEAAEGRPVKVILETALLTAEERAWAVEAAASAGAAYVKTGTGFPPGGPATEEDVRALAALAHPYGLRVKASGGIRDARTARLLLAAGADRLGTSSGVAIVREAEEEERRRTGAGGIEPEGPAQGPAED</sequence>
<dbReference type="InterPro" id="IPR013785">
    <property type="entry name" value="Aldolase_TIM"/>
</dbReference>
<dbReference type="GO" id="GO:0009264">
    <property type="term" value="P:deoxyribonucleotide catabolic process"/>
    <property type="evidence" value="ECO:0007669"/>
    <property type="project" value="UniProtKB-UniRule"/>
</dbReference>
<dbReference type="Pfam" id="PF01791">
    <property type="entry name" value="DeoC"/>
    <property type="match status" value="1"/>
</dbReference>
<evidence type="ECO:0000256" key="2">
    <source>
        <dbReference type="ARBA" id="ARBA00022490"/>
    </source>
</evidence>
<dbReference type="GO" id="GO:0006018">
    <property type="term" value="P:2-deoxyribose 1-phosphate catabolic process"/>
    <property type="evidence" value="ECO:0007669"/>
    <property type="project" value="UniProtKB-UniRule"/>
</dbReference>
<dbReference type="EC" id="4.1.2.4" evidence="7"/>
<dbReference type="NCBIfam" id="TIGR00126">
    <property type="entry name" value="deoC"/>
    <property type="match status" value="1"/>
</dbReference>
<reference evidence="9 10" key="1">
    <citation type="submission" date="2018-10" db="EMBL/GenBank/DDBJ databases">
        <title>Genomic Encyclopedia of Type Strains, Phase IV (KMG-IV): sequencing the most valuable type-strain genomes for metagenomic binning, comparative biology and taxonomic classification.</title>
        <authorList>
            <person name="Goeker M."/>
        </authorList>
    </citation>
    <scope>NUCLEOTIDE SEQUENCE [LARGE SCALE GENOMIC DNA]</scope>
    <source>
        <strain evidence="9 10">DSM 22653</strain>
    </source>
</reference>
<dbReference type="SMART" id="SM01133">
    <property type="entry name" value="DeoC"/>
    <property type="match status" value="1"/>
</dbReference>
<dbReference type="OrthoDB" id="9778711at2"/>
<keyword evidence="4 7" id="KW-0704">Schiff base</keyword>
<feature type="region of interest" description="Disordered" evidence="8">
    <location>
        <begin position="221"/>
        <end position="254"/>
    </location>
</feature>
<name>A0A660L704_9BACL</name>
<comment type="pathway">
    <text evidence="7">Carbohydrate degradation; 2-deoxy-D-ribose 1-phosphate degradation; D-glyceraldehyde 3-phosphate and acetaldehyde from 2-deoxy-alpha-D-ribose 1-phosphate: step 2/2.</text>
</comment>
<dbReference type="EMBL" id="RBIJ01000001">
    <property type="protein sequence ID" value="RKQ89004.1"/>
    <property type="molecule type" value="Genomic_DNA"/>
</dbReference>
<evidence type="ECO:0000256" key="7">
    <source>
        <dbReference type="HAMAP-Rule" id="MF_00114"/>
    </source>
</evidence>
<dbReference type="HAMAP" id="MF_00114">
    <property type="entry name" value="DeoC_type1"/>
    <property type="match status" value="1"/>
</dbReference>
<protein>
    <recommendedName>
        <fullName evidence="7">Deoxyribose-phosphate aldolase</fullName>
        <shortName evidence="7">DERA</shortName>
        <ecNumber evidence="7">4.1.2.4</ecNumber>
    </recommendedName>
    <alternativeName>
        <fullName evidence="7">2-deoxy-D-ribose 5-phosphate aldolase</fullName>
    </alternativeName>
    <alternativeName>
        <fullName evidence="7">Phosphodeoxyriboaldolase</fullName>
        <shortName evidence="7">Deoxyriboaldolase</shortName>
    </alternativeName>
</protein>
<feature type="active site" description="Proton donor/acceptor" evidence="7">
    <location>
        <position position="195"/>
    </location>
</feature>
<feature type="active site" description="Schiff-base intermediate with acetaldehyde" evidence="7">
    <location>
        <position position="164"/>
    </location>
</feature>
<dbReference type="Proteomes" id="UP000267019">
    <property type="component" value="Unassembled WGS sequence"/>
</dbReference>
<gene>
    <name evidence="7" type="primary">deoC</name>
    <name evidence="9" type="ORF">C7438_0659</name>
</gene>
<evidence type="ECO:0000256" key="6">
    <source>
        <dbReference type="ARBA" id="ARBA00056337"/>
    </source>
</evidence>
<dbReference type="InterPro" id="IPR028581">
    <property type="entry name" value="DeoC_typeI"/>
</dbReference>
<comment type="subcellular location">
    <subcellularLocation>
        <location evidence="7">Cytoplasm</location>
    </subcellularLocation>
</comment>
<comment type="similarity">
    <text evidence="1 7">Belongs to the DeoC/FbaB aldolase family. DeoC type 1 subfamily.</text>
</comment>
<evidence type="ECO:0000313" key="9">
    <source>
        <dbReference type="EMBL" id="RKQ89004.1"/>
    </source>
</evidence>
<proteinExistence type="inferred from homology"/>
<dbReference type="AlphaFoldDB" id="A0A660L704"/>
<evidence type="ECO:0000256" key="3">
    <source>
        <dbReference type="ARBA" id="ARBA00023239"/>
    </source>
</evidence>
<evidence type="ECO:0000256" key="1">
    <source>
        <dbReference type="ARBA" id="ARBA00010936"/>
    </source>
</evidence>
<comment type="function">
    <text evidence="6 7">Catalyzes a reversible aldol reaction between acetaldehyde and D-glyceraldehyde 3-phosphate to generate 2-deoxy-D-ribose 5-phosphate.</text>
</comment>
<keyword evidence="3 7" id="KW-0456">Lyase</keyword>
<dbReference type="PANTHER" id="PTHR10889:SF1">
    <property type="entry name" value="DEOXYRIBOSE-PHOSPHATE ALDOLASE"/>
    <property type="match status" value="1"/>
</dbReference>
<dbReference type="PIRSF" id="PIRSF001357">
    <property type="entry name" value="DeoC"/>
    <property type="match status" value="1"/>
</dbReference>
<dbReference type="GO" id="GO:0004139">
    <property type="term" value="F:deoxyribose-phosphate aldolase activity"/>
    <property type="evidence" value="ECO:0007669"/>
    <property type="project" value="UniProtKB-UniRule"/>
</dbReference>
<dbReference type="GO" id="GO:0005737">
    <property type="term" value="C:cytoplasm"/>
    <property type="evidence" value="ECO:0007669"/>
    <property type="project" value="UniProtKB-SubCell"/>
</dbReference>
<dbReference type="GO" id="GO:0016052">
    <property type="term" value="P:carbohydrate catabolic process"/>
    <property type="evidence" value="ECO:0007669"/>
    <property type="project" value="TreeGrafter"/>
</dbReference>
<keyword evidence="2 7" id="KW-0963">Cytoplasm</keyword>
<comment type="caution">
    <text evidence="9">The sequence shown here is derived from an EMBL/GenBank/DDBJ whole genome shotgun (WGS) entry which is preliminary data.</text>
</comment>